<comment type="caution">
    <text evidence="3">The sequence shown here is derived from an EMBL/GenBank/DDBJ whole genome shotgun (WGS) entry which is preliminary data.</text>
</comment>
<feature type="chain" id="PRO_5045725846" description="Lipoprotein" evidence="2">
    <location>
        <begin position="20"/>
        <end position="152"/>
    </location>
</feature>
<dbReference type="Proteomes" id="UP001281447">
    <property type="component" value="Unassembled WGS sequence"/>
</dbReference>
<feature type="signal peptide" evidence="2">
    <location>
        <begin position="1"/>
        <end position="19"/>
    </location>
</feature>
<proteinExistence type="predicted"/>
<evidence type="ECO:0008006" key="5">
    <source>
        <dbReference type="Google" id="ProtNLM"/>
    </source>
</evidence>
<dbReference type="RefSeq" id="WP_390354313.1">
    <property type="nucleotide sequence ID" value="NZ_JBHUIZ010000005.1"/>
</dbReference>
<keyword evidence="4" id="KW-1185">Reference proteome</keyword>
<keyword evidence="2" id="KW-0732">Signal</keyword>
<protein>
    <recommendedName>
        <fullName evidence="5">Lipoprotein</fullName>
    </recommendedName>
</protein>
<sequence>MTKRIILLLGCILVLTACGKSHQETGNPENNEHDSQSSKQADQHDEDTNTDEESVGDAGDKIDDTAEEMQDEQKGNMEDVTKMPEYKIIKGQVVMDDYRLNVVEDNRHKRVIILQNKDNHRKEYKSIFMKEDGRLKLIQFNSNGLIYDKTIQ</sequence>
<evidence type="ECO:0000313" key="3">
    <source>
        <dbReference type="EMBL" id="MDY0394687.1"/>
    </source>
</evidence>
<evidence type="ECO:0000256" key="2">
    <source>
        <dbReference type="SAM" id="SignalP"/>
    </source>
</evidence>
<feature type="compositionally biased region" description="Basic and acidic residues" evidence="1">
    <location>
        <begin position="30"/>
        <end position="47"/>
    </location>
</feature>
<evidence type="ECO:0000256" key="1">
    <source>
        <dbReference type="SAM" id="MobiDB-lite"/>
    </source>
</evidence>
<accession>A0ABU5C7N6</accession>
<feature type="region of interest" description="Disordered" evidence="1">
    <location>
        <begin position="22"/>
        <end position="79"/>
    </location>
</feature>
<name>A0ABU5C7N6_9BACI</name>
<reference evidence="3 4" key="1">
    <citation type="submission" date="2023-10" db="EMBL/GenBank/DDBJ databases">
        <title>Virgibacillus halophilus 5B73C genome.</title>
        <authorList>
            <person name="Miliotis G."/>
            <person name="Sengupta P."/>
            <person name="Hameed A."/>
            <person name="Chuvochina M."/>
            <person name="Mcdonagh F."/>
            <person name="Simpson A.C."/>
            <person name="Singh N.K."/>
            <person name="Rekha P.D."/>
            <person name="Raman K."/>
            <person name="Hugenholtz P."/>
            <person name="Venkateswaran K."/>
        </authorList>
    </citation>
    <scope>NUCLEOTIDE SEQUENCE [LARGE SCALE GENOMIC DNA]</scope>
    <source>
        <strain evidence="3 4">5B73C</strain>
    </source>
</reference>
<organism evidence="3 4">
    <name type="scientific">Tigheibacillus halophilus</name>
    <dbReference type="NCBI Taxonomy" id="361280"/>
    <lineage>
        <taxon>Bacteria</taxon>
        <taxon>Bacillati</taxon>
        <taxon>Bacillota</taxon>
        <taxon>Bacilli</taxon>
        <taxon>Bacillales</taxon>
        <taxon>Bacillaceae</taxon>
        <taxon>Tigheibacillus</taxon>
    </lineage>
</organism>
<dbReference type="EMBL" id="JAWDIP010000003">
    <property type="protein sequence ID" value="MDY0394687.1"/>
    <property type="molecule type" value="Genomic_DNA"/>
</dbReference>
<dbReference type="PROSITE" id="PS51257">
    <property type="entry name" value="PROKAR_LIPOPROTEIN"/>
    <property type="match status" value="1"/>
</dbReference>
<gene>
    <name evidence="3" type="ORF">RWE15_09790</name>
</gene>
<evidence type="ECO:0000313" key="4">
    <source>
        <dbReference type="Proteomes" id="UP001281447"/>
    </source>
</evidence>